<feature type="compositionally biased region" description="Pro residues" evidence="7">
    <location>
        <begin position="223"/>
        <end position="232"/>
    </location>
</feature>
<keyword evidence="3" id="KW-1003">Cell membrane</keyword>
<organism evidence="9 10">
    <name type="scientific">Mycobacterium lentiflavum</name>
    <dbReference type="NCBI Taxonomy" id="141349"/>
    <lineage>
        <taxon>Bacteria</taxon>
        <taxon>Bacillati</taxon>
        <taxon>Actinomycetota</taxon>
        <taxon>Actinomycetes</taxon>
        <taxon>Mycobacteriales</taxon>
        <taxon>Mycobacteriaceae</taxon>
        <taxon>Mycobacterium</taxon>
        <taxon>Mycobacterium simiae complex</taxon>
    </lineage>
</organism>
<evidence type="ECO:0000256" key="8">
    <source>
        <dbReference type="SAM" id="Phobius"/>
    </source>
</evidence>
<evidence type="ECO:0000313" key="10">
    <source>
        <dbReference type="Proteomes" id="UP001055171"/>
    </source>
</evidence>
<evidence type="ECO:0000256" key="2">
    <source>
        <dbReference type="ARBA" id="ARBA00007531"/>
    </source>
</evidence>
<evidence type="ECO:0000256" key="1">
    <source>
        <dbReference type="ARBA" id="ARBA00004236"/>
    </source>
</evidence>
<dbReference type="RefSeq" id="WP_239720075.1">
    <property type="nucleotide sequence ID" value="NZ_CP092423.2"/>
</dbReference>
<keyword evidence="10" id="KW-1185">Reference proteome</keyword>
<feature type="region of interest" description="Disordered" evidence="7">
    <location>
        <begin position="149"/>
        <end position="245"/>
    </location>
</feature>
<feature type="compositionally biased region" description="Pro residues" evidence="7">
    <location>
        <begin position="197"/>
        <end position="216"/>
    </location>
</feature>
<evidence type="ECO:0000313" key="9">
    <source>
        <dbReference type="EMBL" id="ULP40571.1"/>
    </source>
</evidence>
<comment type="similarity">
    <text evidence="2">Belongs to the MmpS family.</text>
</comment>
<evidence type="ECO:0000256" key="4">
    <source>
        <dbReference type="ARBA" id="ARBA00022692"/>
    </source>
</evidence>
<feature type="region of interest" description="Disordered" evidence="7">
    <location>
        <begin position="1"/>
        <end position="75"/>
    </location>
</feature>
<dbReference type="EMBL" id="CP092423">
    <property type="protein sequence ID" value="ULP40571.1"/>
    <property type="molecule type" value="Genomic_DNA"/>
</dbReference>
<keyword evidence="5 8" id="KW-1133">Transmembrane helix</keyword>
<evidence type="ECO:0000256" key="5">
    <source>
        <dbReference type="ARBA" id="ARBA00022989"/>
    </source>
</evidence>
<protein>
    <submittedName>
        <fullName evidence="9">MmpS family protein</fullName>
    </submittedName>
</protein>
<evidence type="ECO:0000256" key="3">
    <source>
        <dbReference type="ARBA" id="ARBA00022475"/>
    </source>
</evidence>
<dbReference type="Gene3D" id="2.60.40.2880">
    <property type="entry name" value="MmpS1-5, C-terminal soluble domain"/>
    <property type="match status" value="1"/>
</dbReference>
<reference evidence="9" key="1">
    <citation type="submission" date="2022-08" db="EMBL/GenBank/DDBJ databases">
        <title>Complete genome sequence of 14 non-tuberculosis mycobacteria type-strains.</title>
        <authorList>
            <person name="Igarashi Y."/>
            <person name="Osugi A."/>
            <person name="Mitarai S."/>
        </authorList>
    </citation>
    <scope>NUCLEOTIDE SEQUENCE</scope>
    <source>
        <strain evidence="9">ATCC 51985</strain>
    </source>
</reference>
<feature type="compositionally biased region" description="Polar residues" evidence="7">
    <location>
        <begin position="149"/>
        <end position="161"/>
    </location>
</feature>
<keyword evidence="4 8" id="KW-0812">Transmembrane</keyword>
<dbReference type="InterPro" id="IPR008693">
    <property type="entry name" value="MmpS"/>
</dbReference>
<proteinExistence type="inferred from homology"/>
<dbReference type="Proteomes" id="UP001055171">
    <property type="component" value="Chromosome"/>
</dbReference>
<name>A0ABY3UTU7_MYCLN</name>
<gene>
    <name evidence="9" type="ORF">MJO58_16460</name>
</gene>
<dbReference type="Pfam" id="PF05423">
    <property type="entry name" value="Mycobact_memb"/>
    <property type="match status" value="1"/>
</dbReference>
<dbReference type="InterPro" id="IPR038468">
    <property type="entry name" value="MmpS_C"/>
</dbReference>
<feature type="transmembrane region" description="Helical" evidence="8">
    <location>
        <begin position="119"/>
        <end position="143"/>
    </location>
</feature>
<evidence type="ECO:0000256" key="7">
    <source>
        <dbReference type="SAM" id="MobiDB-lite"/>
    </source>
</evidence>
<comment type="subcellular location">
    <subcellularLocation>
        <location evidence="1">Cell membrane</location>
    </subcellularLocation>
</comment>
<sequence>MSGPKPPGWEPEESDSASDLTHEPNSGGEPDDELDEHHDELDVRGELHGRHELEPFGDSGAIPAADQTGETDAYSRAYSAPEAEHFISGPYVPADLRLYDYEDYDDSADDADDAGAPRWPWVVGVAAIVAAIALVVSVSLLFARTDTSQLANPGTTSSTPPVQDEITTTKPPPPPTTTEVPPPPPPTATETQTVTVTPPPPPPPPPPAPSTTPPPATTSATAAPPPAPPPSTTPAGPRQVTYSVTGTKAPGDIISVTYVDASGRSRTQHNVYIPWSMTVTPISQSDVGSVQASSLFRVSRLNCSITTSDGTVLSSNNADQPQTSC</sequence>
<accession>A0ABY3UTU7</accession>
<feature type="compositionally biased region" description="Basic and acidic residues" evidence="7">
    <location>
        <begin position="35"/>
        <end position="54"/>
    </location>
</feature>
<feature type="compositionally biased region" description="Pro residues" evidence="7">
    <location>
        <begin position="170"/>
        <end position="187"/>
    </location>
</feature>
<evidence type="ECO:0000256" key="6">
    <source>
        <dbReference type="ARBA" id="ARBA00023136"/>
    </source>
</evidence>
<keyword evidence="6 8" id="KW-0472">Membrane</keyword>